<proteinExistence type="predicted"/>
<name>A0A2V5IHH3_9EURO</name>
<organism evidence="3 4">
    <name type="scientific">Aspergillus indologenus CBS 114.80</name>
    <dbReference type="NCBI Taxonomy" id="1450541"/>
    <lineage>
        <taxon>Eukaryota</taxon>
        <taxon>Fungi</taxon>
        <taxon>Dikarya</taxon>
        <taxon>Ascomycota</taxon>
        <taxon>Pezizomycotina</taxon>
        <taxon>Eurotiomycetes</taxon>
        <taxon>Eurotiomycetidae</taxon>
        <taxon>Eurotiales</taxon>
        <taxon>Aspergillaceae</taxon>
        <taxon>Aspergillus</taxon>
        <taxon>Aspergillus subgen. Circumdati</taxon>
    </lineage>
</organism>
<dbReference type="EMBL" id="KZ825466">
    <property type="protein sequence ID" value="PYI36148.1"/>
    <property type="molecule type" value="Genomic_DNA"/>
</dbReference>
<evidence type="ECO:0000259" key="2">
    <source>
        <dbReference type="Pfam" id="PF13632"/>
    </source>
</evidence>
<dbReference type="InterPro" id="IPR001173">
    <property type="entry name" value="Glyco_trans_2-like"/>
</dbReference>
<evidence type="ECO:0000313" key="4">
    <source>
        <dbReference type="Proteomes" id="UP000248817"/>
    </source>
</evidence>
<gene>
    <name evidence="3" type="ORF">BP00DRAFT_474828</name>
</gene>
<dbReference type="AlphaFoldDB" id="A0A2V5IHH3"/>
<dbReference type="Proteomes" id="UP000248817">
    <property type="component" value="Unassembled WGS sequence"/>
</dbReference>
<dbReference type="GO" id="GO:0005737">
    <property type="term" value="C:cytoplasm"/>
    <property type="evidence" value="ECO:0007669"/>
    <property type="project" value="TreeGrafter"/>
</dbReference>
<keyword evidence="1" id="KW-0812">Transmembrane</keyword>
<feature type="transmembrane region" description="Helical" evidence="1">
    <location>
        <begin position="21"/>
        <end position="42"/>
    </location>
</feature>
<dbReference type="InterPro" id="IPR029044">
    <property type="entry name" value="Nucleotide-diphossugar_trans"/>
</dbReference>
<evidence type="ECO:0000313" key="3">
    <source>
        <dbReference type="EMBL" id="PYI36148.1"/>
    </source>
</evidence>
<feature type="transmembrane region" description="Helical" evidence="1">
    <location>
        <begin position="54"/>
        <end position="75"/>
    </location>
</feature>
<dbReference type="GO" id="GO:0019187">
    <property type="term" value="F:beta-1,4-mannosyltransferase activity"/>
    <property type="evidence" value="ECO:0007669"/>
    <property type="project" value="InterPro"/>
</dbReference>
<protein>
    <recommendedName>
        <fullName evidence="2">Glycosyltransferase 2-like domain-containing protein</fullName>
    </recommendedName>
</protein>
<feature type="transmembrane region" description="Helical" evidence="1">
    <location>
        <begin position="87"/>
        <end position="107"/>
    </location>
</feature>
<keyword evidence="1" id="KW-1133">Transmembrane helix</keyword>
<evidence type="ECO:0000256" key="1">
    <source>
        <dbReference type="SAM" id="Phobius"/>
    </source>
</evidence>
<dbReference type="Pfam" id="PF13632">
    <property type="entry name" value="Glyco_trans_2_3"/>
    <property type="match status" value="1"/>
</dbReference>
<sequence length="479" mass="55256">MRSQDEVDLERKPLLDRRSRRLFQILNYNWTIFPCTAFLSFLGTRKNCLCLFHAYWSAVGVYSLMVWAGVPEAIVQPGVLWTRDCTIITLIITPFLLAQFPPYYILWGMCLPIRPFSYAQAPKQRSFRSLRVVLVTKATNIQGSTTVLHTVELWKPLSQAFRLSFVVVVDSAHNPFTTLLPSWVEQLQCPPSFQAARATHKARVLEWYRRHSSLTDRDWVLHLDEETEIDDYLMQACLDFIERGSDDIGMGTIYYNASSHWKHPFTTVAEILRIAENFGRYQLPVRFFRQPLLGFMRGSFLLLNGTVENAVTWDTDCLTEDHWFAYYAAKQGFKFGWLNAIAREQAPSTLGDLLRQRRRWYSGELMIPSWALRVMVVFNMLEFVAHFCLMMTMIYGGWSISVSYGFFVWTTFNLAVLLHGRVVACLMEDLDCHATALLDIPVHVVLTVVLAPVVDLVQAATFLSAVVWPTREFTVIRKD</sequence>
<dbReference type="PANTHER" id="PTHR16779">
    <property type="entry name" value="BETA-1,4-MANNOSYLTRANSFERASE EGH"/>
    <property type="match status" value="1"/>
</dbReference>
<dbReference type="PANTHER" id="PTHR16779:SF1">
    <property type="entry name" value="BETA-1,4-MANNOSYLTRANSFERASE EGH"/>
    <property type="match status" value="1"/>
</dbReference>
<dbReference type="SUPFAM" id="SSF53448">
    <property type="entry name" value="Nucleotide-diphospho-sugar transferases"/>
    <property type="match status" value="1"/>
</dbReference>
<keyword evidence="4" id="KW-1185">Reference proteome</keyword>
<accession>A0A2V5IHH3</accession>
<feature type="transmembrane region" description="Helical" evidence="1">
    <location>
        <begin position="440"/>
        <end position="468"/>
    </location>
</feature>
<feature type="domain" description="Glycosyltransferase 2-like" evidence="2">
    <location>
        <begin position="219"/>
        <end position="412"/>
    </location>
</feature>
<reference evidence="3 4" key="1">
    <citation type="submission" date="2018-02" db="EMBL/GenBank/DDBJ databases">
        <title>The genomes of Aspergillus section Nigri reveals drivers in fungal speciation.</title>
        <authorList>
            <consortium name="DOE Joint Genome Institute"/>
            <person name="Vesth T.C."/>
            <person name="Nybo J."/>
            <person name="Theobald S."/>
            <person name="Brandl J."/>
            <person name="Frisvad J.C."/>
            <person name="Nielsen K.F."/>
            <person name="Lyhne E.K."/>
            <person name="Kogle M.E."/>
            <person name="Kuo A."/>
            <person name="Riley R."/>
            <person name="Clum A."/>
            <person name="Nolan M."/>
            <person name="Lipzen A."/>
            <person name="Salamov A."/>
            <person name="Henrissat B."/>
            <person name="Wiebenga A."/>
            <person name="De vries R.P."/>
            <person name="Grigoriev I.V."/>
            <person name="Mortensen U.H."/>
            <person name="Andersen M.R."/>
            <person name="Baker S.E."/>
        </authorList>
    </citation>
    <scope>NUCLEOTIDE SEQUENCE [LARGE SCALE GENOMIC DNA]</scope>
    <source>
        <strain evidence="3 4">CBS 114.80</strain>
    </source>
</reference>
<keyword evidence="1" id="KW-0472">Membrane</keyword>
<dbReference type="InterPro" id="IPR027389">
    <property type="entry name" value="B_mannosylTrfase_Bre-3/Egh"/>
</dbReference>